<comment type="caution">
    <text evidence="9">The sequence shown here is derived from an EMBL/GenBank/DDBJ whole genome shotgun (WGS) entry which is preliminary data.</text>
</comment>
<evidence type="ECO:0000256" key="6">
    <source>
        <dbReference type="ARBA" id="ARBA00023136"/>
    </source>
</evidence>
<evidence type="ECO:0000256" key="2">
    <source>
        <dbReference type="ARBA" id="ARBA00022448"/>
    </source>
</evidence>
<accession>A0ABQ3YJ18</accession>
<dbReference type="RefSeq" id="WP_203776881.1">
    <property type="nucleotide sequence ID" value="NZ_BAAABO010000014.1"/>
</dbReference>
<proteinExistence type="predicted"/>
<keyword evidence="10" id="KW-1185">Reference proteome</keyword>
<feature type="transmembrane region" description="Helical" evidence="7">
    <location>
        <begin position="311"/>
        <end position="328"/>
    </location>
</feature>
<comment type="subcellular location">
    <subcellularLocation>
        <location evidence="1">Cell inner membrane</location>
        <topology evidence="1">Multi-pass membrane protein</topology>
    </subcellularLocation>
</comment>
<feature type="domain" description="Major facilitator superfamily (MFS) profile" evidence="8">
    <location>
        <begin position="240"/>
        <end position="439"/>
    </location>
</feature>
<evidence type="ECO:0000313" key="9">
    <source>
        <dbReference type="EMBL" id="GID79994.1"/>
    </source>
</evidence>
<dbReference type="Proteomes" id="UP000609879">
    <property type="component" value="Unassembled WGS sequence"/>
</dbReference>
<dbReference type="SUPFAM" id="SSF103473">
    <property type="entry name" value="MFS general substrate transporter"/>
    <property type="match status" value="1"/>
</dbReference>
<feature type="transmembrane region" description="Helical" evidence="7">
    <location>
        <begin position="233"/>
        <end position="262"/>
    </location>
</feature>
<dbReference type="PANTHER" id="PTHR23513:SF9">
    <property type="entry name" value="ENTEROBACTIN EXPORTER ENTS"/>
    <property type="match status" value="1"/>
</dbReference>
<dbReference type="InterPro" id="IPR036259">
    <property type="entry name" value="MFS_trans_sf"/>
</dbReference>
<name>A0ABQ3YJ18_9ACTN</name>
<feature type="transmembrane region" description="Helical" evidence="7">
    <location>
        <begin position="36"/>
        <end position="54"/>
    </location>
</feature>
<dbReference type="InterPro" id="IPR010290">
    <property type="entry name" value="TM_effector"/>
</dbReference>
<feature type="transmembrane region" description="Helical" evidence="7">
    <location>
        <begin position="66"/>
        <end position="86"/>
    </location>
</feature>
<dbReference type="Pfam" id="PF05977">
    <property type="entry name" value="MFS_3"/>
    <property type="match status" value="1"/>
</dbReference>
<keyword evidence="6 7" id="KW-0472">Membrane</keyword>
<organism evidence="9 10">
    <name type="scientific">Paractinoplanes deccanensis</name>
    <dbReference type="NCBI Taxonomy" id="113561"/>
    <lineage>
        <taxon>Bacteria</taxon>
        <taxon>Bacillati</taxon>
        <taxon>Actinomycetota</taxon>
        <taxon>Actinomycetes</taxon>
        <taxon>Micromonosporales</taxon>
        <taxon>Micromonosporaceae</taxon>
        <taxon>Paractinoplanes</taxon>
    </lineage>
</organism>
<evidence type="ECO:0000256" key="5">
    <source>
        <dbReference type="ARBA" id="ARBA00022989"/>
    </source>
</evidence>
<reference evidence="9 10" key="1">
    <citation type="submission" date="2021-01" db="EMBL/GenBank/DDBJ databases">
        <title>Whole genome shotgun sequence of Actinoplanes deccanensis NBRC 13994.</title>
        <authorList>
            <person name="Komaki H."/>
            <person name="Tamura T."/>
        </authorList>
    </citation>
    <scope>NUCLEOTIDE SEQUENCE [LARGE SCALE GENOMIC DNA]</scope>
    <source>
        <strain evidence="9 10">NBRC 13994</strain>
    </source>
</reference>
<evidence type="ECO:0000256" key="1">
    <source>
        <dbReference type="ARBA" id="ARBA00004429"/>
    </source>
</evidence>
<feature type="transmembrane region" description="Helical" evidence="7">
    <location>
        <begin position="403"/>
        <end position="425"/>
    </location>
</feature>
<sequence>MSQDAVEAAAEVVEERERKSWFIDIRPLRVVAYRRMWIGNGVSFFGFQFTSVAVPIEMYAITHSSAWVGLLGVAGLVPLLIFGLWGGAAADVVDRRKLLLASSTLAWLSTVGLLVQALLHLNSGYVLLALVALQSAGFAISSPARQAIIPRIVPGGLVPAANTLAYTTTTAGGVLGPLAAGVIFTATTTDTGIIAAYLVDALLFTVSFWATWRLPAIPPIEHDLAEERPSAGLRGVLVGLRFLVTQPVLLLSFAVDIIAMVFAMPRALFPEVAADRFGGDQAVGWLFSAIAIGSVVAGLFSGWIGRIKRQGVALVIAVIGWGIAIGFAGLAHSLWLILLLLAVAGAADLVSAVYRQSILQVYAPDRLRGRLQGVFTVVVAGGPRLGDLRAGATADLTSTTASWAGGGFVAAGLSVVLALVFPALIRYKPPAGTGRSASR</sequence>
<dbReference type="InterPro" id="IPR020846">
    <property type="entry name" value="MFS_dom"/>
</dbReference>
<feature type="transmembrane region" description="Helical" evidence="7">
    <location>
        <begin position="98"/>
        <end position="119"/>
    </location>
</feature>
<dbReference type="PROSITE" id="PS50850">
    <property type="entry name" value="MFS"/>
    <property type="match status" value="1"/>
</dbReference>
<feature type="transmembrane region" description="Helical" evidence="7">
    <location>
        <begin position="282"/>
        <end position="304"/>
    </location>
</feature>
<feature type="transmembrane region" description="Helical" evidence="7">
    <location>
        <begin position="334"/>
        <end position="355"/>
    </location>
</feature>
<evidence type="ECO:0000313" key="10">
    <source>
        <dbReference type="Proteomes" id="UP000609879"/>
    </source>
</evidence>
<dbReference type="CDD" id="cd06173">
    <property type="entry name" value="MFS_MefA_like"/>
    <property type="match status" value="1"/>
</dbReference>
<feature type="transmembrane region" description="Helical" evidence="7">
    <location>
        <begin position="192"/>
        <end position="212"/>
    </location>
</feature>
<protein>
    <submittedName>
        <fullName evidence="9">MFS transporter</fullName>
    </submittedName>
</protein>
<gene>
    <name evidence="9" type="ORF">Ade02nite_86350</name>
</gene>
<evidence type="ECO:0000256" key="7">
    <source>
        <dbReference type="SAM" id="Phobius"/>
    </source>
</evidence>
<feature type="transmembrane region" description="Helical" evidence="7">
    <location>
        <begin position="164"/>
        <end position="186"/>
    </location>
</feature>
<evidence type="ECO:0000259" key="8">
    <source>
        <dbReference type="PROSITE" id="PS50850"/>
    </source>
</evidence>
<dbReference type="EMBL" id="BOMI01000185">
    <property type="protein sequence ID" value="GID79994.1"/>
    <property type="molecule type" value="Genomic_DNA"/>
</dbReference>
<keyword evidence="2" id="KW-0813">Transport</keyword>
<evidence type="ECO:0000256" key="3">
    <source>
        <dbReference type="ARBA" id="ARBA00022475"/>
    </source>
</evidence>
<feature type="transmembrane region" description="Helical" evidence="7">
    <location>
        <begin position="125"/>
        <end position="144"/>
    </location>
</feature>
<evidence type="ECO:0000256" key="4">
    <source>
        <dbReference type="ARBA" id="ARBA00022692"/>
    </source>
</evidence>
<dbReference type="PANTHER" id="PTHR23513">
    <property type="entry name" value="INTEGRAL MEMBRANE EFFLUX PROTEIN-RELATED"/>
    <property type="match status" value="1"/>
</dbReference>
<dbReference type="Gene3D" id="1.20.1250.20">
    <property type="entry name" value="MFS general substrate transporter like domains"/>
    <property type="match status" value="1"/>
</dbReference>
<keyword evidence="3" id="KW-1003">Cell membrane</keyword>
<keyword evidence="4 7" id="KW-0812">Transmembrane</keyword>
<keyword evidence="5 7" id="KW-1133">Transmembrane helix</keyword>